<gene>
    <name evidence="2" type="ORF">SAMN04488045_2092</name>
</gene>
<sequence>MSDPSTSSVTTLIEALKALESSGPSPEVGSSHNDALSLIQKVQEMKRVLAEGAKPEVQAPLRAPGFEQRATALIRSLARQVSSMAEHAEMLACALGACPECWGGDPDCRQCTGAGTPGFFLPDEDCFEHFVQPVLDRRERIAPRRLRPGFRPAPIANPGSPAKPADGPQS</sequence>
<dbReference type="OrthoDB" id="7772258at2"/>
<feature type="region of interest" description="Disordered" evidence="1">
    <location>
        <begin position="142"/>
        <end position="170"/>
    </location>
</feature>
<dbReference type="EMBL" id="FNUZ01000003">
    <property type="protein sequence ID" value="SEG23327.1"/>
    <property type="molecule type" value="Genomic_DNA"/>
</dbReference>
<dbReference type="AlphaFoldDB" id="A0A1H5YIF3"/>
<evidence type="ECO:0000313" key="2">
    <source>
        <dbReference type="EMBL" id="SEG23327.1"/>
    </source>
</evidence>
<accession>A0A1H5YIF3</accession>
<organism evidence="2 3">
    <name type="scientific">Thalassococcus halodurans</name>
    <dbReference type="NCBI Taxonomy" id="373675"/>
    <lineage>
        <taxon>Bacteria</taxon>
        <taxon>Pseudomonadati</taxon>
        <taxon>Pseudomonadota</taxon>
        <taxon>Alphaproteobacteria</taxon>
        <taxon>Rhodobacterales</taxon>
        <taxon>Roseobacteraceae</taxon>
        <taxon>Thalassococcus</taxon>
    </lineage>
</organism>
<dbReference type="Proteomes" id="UP000236752">
    <property type="component" value="Unassembled WGS sequence"/>
</dbReference>
<evidence type="ECO:0000256" key="1">
    <source>
        <dbReference type="SAM" id="MobiDB-lite"/>
    </source>
</evidence>
<name>A0A1H5YIF3_9RHOB</name>
<dbReference type="RefSeq" id="WP_103910434.1">
    <property type="nucleotide sequence ID" value="NZ_FNUZ01000003.1"/>
</dbReference>
<protein>
    <submittedName>
        <fullName evidence="2">Uncharacterized protein</fullName>
    </submittedName>
</protein>
<reference evidence="2 3" key="1">
    <citation type="submission" date="2016-10" db="EMBL/GenBank/DDBJ databases">
        <authorList>
            <person name="de Groot N.N."/>
        </authorList>
    </citation>
    <scope>NUCLEOTIDE SEQUENCE [LARGE SCALE GENOMIC DNA]</scope>
    <source>
        <strain evidence="2 3">DSM 26915</strain>
    </source>
</reference>
<evidence type="ECO:0000313" key="3">
    <source>
        <dbReference type="Proteomes" id="UP000236752"/>
    </source>
</evidence>
<keyword evidence="3" id="KW-1185">Reference proteome</keyword>
<proteinExistence type="predicted"/>